<dbReference type="AlphaFoldDB" id="D1YVG5"/>
<organism evidence="11 12">
    <name type="scientific">Methanocella paludicola (strain DSM 17711 / JCM 13418 / NBRC 101707 / SANAE)</name>
    <dbReference type="NCBI Taxonomy" id="304371"/>
    <lineage>
        <taxon>Archaea</taxon>
        <taxon>Methanobacteriati</taxon>
        <taxon>Methanobacteriota</taxon>
        <taxon>Stenosarchaea group</taxon>
        <taxon>Methanomicrobia</taxon>
        <taxon>Methanocellales</taxon>
        <taxon>Methanocellaceae</taxon>
        <taxon>Methanocella</taxon>
    </lineage>
</organism>
<feature type="domain" description="CobB/CobQ-like glutamine amidotransferase" evidence="10">
    <location>
        <begin position="255"/>
        <end position="445"/>
    </location>
</feature>
<evidence type="ECO:0000256" key="3">
    <source>
        <dbReference type="ARBA" id="ARBA00022598"/>
    </source>
</evidence>
<dbReference type="GO" id="GO:0005524">
    <property type="term" value="F:ATP binding"/>
    <property type="evidence" value="ECO:0007669"/>
    <property type="project" value="UniProtKB-UniRule"/>
</dbReference>
<dbReference type="NCBIfam" id="TIGR00379">
    <property type="entry name" value="cobB"/>
    <property type="match status" value="1"/>
</dbReference>
<keyword evidence="4 8" id="KW-0547">Nucleotide-binding</keyword>
<comment type="miscellaneous">
    <text evidence="8">The a and c carboxylates of cobyrinate and Ni-sirohydrochlorin are activated for nucleophilic attack via formation of a phosphorylated intermediate by ATP. CbiA catalyzes first the amidation of the c-carboxylate, and then that of the a-carboxylate.</text>
</comment>
<dbReference type="EC" id="6.3.5.11" evidence="8"/>
<dbReference type="CDD" id="cd03130">
    <property type="entry name" value="GATase1_CobB"/>
    <property type="match status" value="1"/>
</dbReference>
<name>D1YVG5_METPS</name>
<feature type="active site" description="Nucleophile" evidence="8">
    <location>
        <position position="337"/>
    </location>
</feature>
<comment type="function">
    <text evidence="8">Catalyzes the ATP-dependent amidation of the two carboxylate groups at positions a and c of cobyrinate, using either L-glutamine or ammonia as the nitrogen source. Involved in the biosynthesis of the unique nickel-containing tetrapyrrole coenzyme F430, the prosthetic group of methyl-coenzyme M reductase (MCR), which plays a key role in methanogenesis and anaerobic methane oxidation. Catalyzes the ATP-dependent amidation of the two carboxylate groups at positions a and c of Ni-sirohydrochlorin, using L-glutamine or ammonia as the nitrogen source.</text>
</comment>
<dbReference type="Gene3D" id="3.40.50.300">
    <property type="entry name" value="P-loop containing nucleotide triphosphate hydrolases"/>
    <property type="match status" value="1"/>
</dbReference>
<sequence>MMTMPRLILAGDRSSAGKTTISTGVMSLLHERGMKVQPFKVGLDYIDPSYHSLATGRQGENLDGYLMSEQAIVEAFQHSAGGSDIAIIEGVRGLYEGLEALSDIGSTAQIAKILKTPVVLVLDAQSITRSTAAIVKGYKDFDKGINFKGVILNKVGSDRHAEKATAAIQKYTGVEVLGAIPRNKGMSLTMRHLGLVPAREGASRVDDFDARITKIKEIIGEHVNLDRLLEIANGAPKLRTGKQSIFKQEKSAGVRIGVALDEAFNFYYKDNVDLLQLKGAEVVYFSPLHDREIPDVDGLIIGGGYPEFFARELSDNGSMRKSIADASVNGMPIYAECGGMMYLTSALEDEHGKKFDMVGVMGGVASMKHIRHIGYVAGQLEKDTPIGEKGTFFKGHEFHYSVITDVPFDAKFAYRMDRGTGIKDGLDGMLTNNTLGSYTHLHAASYVPFARSFVDACVEHKGP</sequence>
<dbReference type="FunCoup" id="D1YVG5">
    <property type="interactions" value="77"/>
</dbReference>
<dbReference type="GO" id="GO:0042242">
    <property type="term" value="F:cobyrinic acid a,c-diamide synthase activity"/>
    <property type="evidence" value="ECO:0007669"/>
    <property type="project" value="UniProtKB-UniRule"/>
</dbReference>
<dbReference type="EMBL" id="AP011532">
    <property type="protein sequence ID" value="BAI60437.1"/>
    <property type="molecule type" value="Genomic_DNA"/>
</dbReference>
<comment type="pathway">
    <text evidence="8">Cofactor biosynthesis; adenosylcobalamin biosynthesis; cob(II)yrinate a,c-diamide from sirohydrochlorin (anaerobic route): step 10/10.</text>
</comment>
<evidence type="ECO:0000256" key="1">
    <source>
        <dbReference type="ARBA" id="ARBA00001946"/>
    </source>
</evidence>
<comment type="cofactor">
    <cofactor evidence="1 8">
        <name>Mg(2+)</name>
        <dbReference type="ChEBI" id="CHEBI:18420"/>
    </cofactor>
</comment>
<keyword evidence="3 8" id="KW-0436">Ligase</keyword>
<dbReference type="InterPro" id="IPR002586">
    <property type="entry name" value="CobQ/CobB/MinD/ParA_Nub-bd_dom"/>
</dbReference>
<keyword evidence="5 8" id="KW-0067">ATP-binding</keyword>
<keyword evidence="12" id="KW-1185">Reference proteome</keyword>
<dbReference type="InterPro" id="IPR004484">
    <property type="entry name" value="CbiA/CobB_synth"/>
</dbReference>
<reference evidence="12" key="3">
    <citation type="journal article" date="2011" name="PLoS ONE">
        <title>Genome sequence of a mesophilic hydrogenotrophic methanogen Methanocella paludicola, the first cultivated representative of the order Methanocellales.</title>
        <authorList>
            <person name="Sakai S."/>
            <person name="Takaki Y."/>
            <person name="Shimamura S."/>
            <person name="Sekine M."/>
            <person name="Tajima T."/>
            <person name="Kosugi H."/>
            <person name="Ichikawa N."/>
            <person name="Tasumi E."/>
            <person name="Hiraki A.T."/>
            <person name="Shimizu A."/>
            <person name="Kato Y."/>
            <person name="Nishiko R."/>
            <person name="Mori K."/>
            <person name="Fujita N."/>
            <person name="Imachi H."/>
            <person name="Takai K."/>
        </authorList>
    </citation>
    <scope>NUCLEOTIDE SEQUENCE [LARGE SCALE GENOMIC DNA]</scope>
    <source>
        <strain evidence="12">DSM 17711 / JCM 13418 / NBRC 101707 / SANAE</strain>
    </source>
</reference>
<evidence type="ECO:0000259" key="9">
    <source>
        <dbReference type="Pfam" id="PF01656"/>
    </source>
</evidence>
<dbReference type="InterPro" id="IPR011698">
    <property type="entry name" value="GATase_3"/>
</dbReference>
<dbReference type="GO" id="GO:0015948">
    <property type="term" value="P:methanogenesis"/>
    <property type="evidence" value="ECO:0007669"/>
    <property type="project" value="UniProtKB-KW"/>
</dbReference>
<dbReference type="SUPFAM" id="SSF52317">
    <property type="entry name" value="Class I glutamine amidotransferase-like"/>
    <property type="match status" value="1"/>
</dbReference>
<dbReference type="InterPro" id="IPR029062">
    <property type="entry name" value="Class_I_gatase-like"/>
</dbReference>
<dbReference type="NCBIfam" id="NF002204">
    <property type="entry name" value="PRK01077.1"/>
    <property type="match status" value="1"/>
</dbReference>
<keyword evidence="8" id="KW-0484">Methanogenesis</keyword>
<dbReference type="RefSeq" id="WP_012899117.1">
    <property type="nucleotide sequence ID" value="NC_013665.1"/>
</dbReference>
<dbReference type="PANTHER" id="PTHR43873">
    <property type="entry name" value="COBYRINATE A,C-DIAMIDE SYNTHASE"/>
    <property type="match status" value="1"/>
</dbReference>
<dbReference type="EC" id="6.3.5.12" evidence="8"/>
<dbReference type="Pfam" id="PF01656">
    <property type="entry name" value="CbiA"/>
    <property type="match status" value="1"/>
</dbReference>
<dbReference type="eggNOG" id="arCOG00106">
    <property type="taxonomic scope" value="Archaea"/>
</dbReference>
<protein>
    <recommendedName>
        <fullName evidence="8">Cobyrinate a,c-diamide synthase</fullName>
        <ecNumber evidence="8">6.3.5.11</ecNumber>
    </recommendedName>
    <alternativeName>
        <fullName evidence="8">Cobyrinic acid a,c-diamide synthetase</fullName>
    </alternativeName>
    <alternativeName>
        <fullName evidence="8">Ni-sirohydrochlorin a,c-diamide synthase</fullName>
        <ecNumber evidence="8">6.3.5.12</ecNumber>
    </alternativeName>
    <alternativeName>
        <fullName evidence="8">Ni-sirohydrochlorin a,c-diamide synthetase</fullName>
    </alternativeName>
</protein>
<dbReference type="Gene3D" id="3.40.50.880">
    <property type="match status" value="1"/>
</dbReference>
<dbReference type="KEGG" id="mpd:MCP_0365"/>
<proteinExistence type="inferred from homology"/>
<keyword evidence="6 8" id="KW-0460">Magnesium</keyword>
<evidence type="ECO:0000256" key="7">
    <source>
        <dbReference type="ARBA" id="ARBA00022962"/>
    </source>
</evidence>
<keyword evidence="2 8" id="KW-0169">Cobalamin biosynthesis</keyword>
<comment type="catalytic activity">
    <reaction evidence="8">
        <text>Ni-sirohydrochlorin + 2 L-glutamine + 2 ATP + 2 H2O = Ni-sirohydrochlorin a,c-diamide + 2 L-glutamate + 2 ADP + 2 phosphate + 2 H(+)</text>
        <dbReference type="Rhea" id="RHEA:52896"/>
        <dbReference type="ChEBI" id="CHEBI:15377"/>
        <dbReference type="ChEBI" id="CHEBI:15378"/>
        <dbReference type="ChEBI" id="CHEBI:29985"/>
        <dbReference type="ChEBI" id="CHEBI:30616"/>
        <dbReference type="ChEBI" id="CHEBI:43474"/>
        <dbReference type="ChEBI" id="CHEBI:58359"/>
        <dbReference type="ChEBI" id="CHEBI:136841"/>
        <dbReference type="ChEBI" id="CHEBI:136887"/>
        <dbReference type="ChEBI" id="CHEBI:456216"/>
        <dbReference type="EC" id="6.3.5.12"/>
    </reaction>
</comment>
<dbReference type="STRING" id="304371.MCP_0365"/>
<evidence type="ECO:0000256" key="4">
    <source>
        <dbReference type="ARBA" id="ARBA00022741"/>
    </source>
</evidence>
<dbReference type="GO" id="GO:0009236">
    <property type="term" value="P:cobalamin biosynthetic process"/>
    <property type="evidence" value="ECO:0007669"/>
    <property type="project" value="UniProtKB-UniRule"/>
</dbReference>
<reference evidence="11 12" key="1">
    <citation type="journal article" date="2007" name="Appl. Environ. Microbiol.">
        <title>Isolation of key methanogens for global methane emission from rice paddy fields: a novel isolate affiliated with the clone cluster rice cluster I.</title>
        <authorList>
            <person name="Sakai S."/>
            <person name="Imachi H."/>
            <person name="Sekiguchi Y."/>
            <person name="Ohashi A."/>
            <person name="Harada H."/>
            <person name="Kamagata Y."/>
        </authorList>
    </citation>
    <scope>NUCLEOTIDE SEQUENCE [LARGE SCALE GENOMIC DNA]</scope>
    <source>
        <strain evidence="12">DSM 17711 / JCM 13418 / NBRC 101707 / SANAE</strain>
    </source>
</reference>
<dbReference type="PANTHER" id="PTHR43873:SF1">
    <property type="entry name" value="COBYRINATE A,C-DIAMIDE SYNTHASE"/>
    <property type="match status" value="1"/>
</dbReference>
<dbReference type="OrthoDB" id="8896at2157"/>
<evidence type="ECO:0000259" key="10">
    <source>
        <dbReference type="Pfam" id="PF07685"/>
    </source>
</evidence>
<dbReference type="InterPro" id="IPR027417">
    <property type="entry name" value="P-loop_NTPase"/>
</dbReference>
<evidence type="ECO:0000256" key="6">
    <source>
        <dbReference type="ARBA" id="ARBA00022842"/>
    </source>
</evidence>
<accession>D1YVG5</accession>
<dbReference type="PATRIC" id="fig|304371.9.peg.374"/>
<dbReference type="PROSITE" id="PS51274">
    <property type="entry name" value="GATASE_COBBQ"/>
    <property type="match status" value="1"/>
</dbReference>
<reference evidence="11 12" key="2">
    <citation type="journal article" date="2008" name="Int. J. Syst. Evol. Microbiol.">
        <title>Methanocella paludicola gen. nov., sp. nov., a methane-producing archaeon, the first isolate of the lineage 'Rice Cluster I', and proposal of the new archaeal order Methanocellales ord. nov.</title>
        <authorList>
            <person name="Sakai S."/>
            <person name="Imachi H."/>
            <person name="Hanada S."/>
            <person name="Ohashi A."/>
            <person name="Harada H."/>
            <person name="Kamagata Y."/>
        </authorList>
    </citation>
    <scope>NUCLEOTIDE SEQUENCE [LARGE SCALE GENOMIC DNA]</scope>
    <source>
        <strain evidence="12">DSM 17711 / JCM 13418 / NBRC 101707 / SANAE</strain>
    </source>
</reference>
<comment type="catalytic activity">
    <reaction evidence="8">
        <text>cob(II)yrinate + 2 L-glutamine + 2 ATP + 2 H2O = cob(II)yrinate a,c diamide + 2 L-glutamate + 2 ADP + 2 phosphate + 2 H(+)</text>
        <dbReference type="Rhea" id="RHEA:26289"/>
        <dbReference type="ChEBI" id="CHEBI:15377"/>
        <dbReference type="ChEBI" id="CHEBI:15378"/>
        <dbReference type="ChEBI" id="CHEBI:29985"/>
        <dbReference type="ChEBI" id="CHEBI:30616"/>
        <dbReference type="ChEBI" id="CHEBI:43474"/>
        <dbReference type="ChEBI" id="CHEBI:58359"/>
        <dbReference type="ChEBI" id="CHEBI:58537"/>
        <dbReference type="ChEBI" id="CHEBI:58894"/>
        <dbReference type="ChEBI" id="CHEBI:456216"/>
        <dbReference type="EC" id="6.3.5.11"/>
    </reaction>
</comment>
<gene>
    <name evidence="8" type="primary">cbiA</name>
    <name evidence="8" type="synonym">cfbB</name>
    <name evidence="11" type="synonym">cobB</name>
    <name evidence="11" type="ordered locus">MCP_0365</name>
</gene>
<dbReference type="SUPFAM" id="SSF52540">
    <property type="entry name" value="P-loop containing nucleoside triphosphate hydrolases"/>
    <property type="match status" value="1"/>
</dbReference>
<dbReference type="Proteomes" id="UP000001882">
    <property type="component" value="Chromosome"/>
</dbReference>
<dbReference type="UniPathway" id="UPA00148">
    <property type="reaction ID" value="UER00231"/>
</dbReference>
<dbReference type="CDD" id="cd05388">
    <property type="entry name" value="CobB_N"/>
    <property type="match status" value="1"/>
</dbReference>
<feature type="domain" description="CobQ/CobB/MinD/ParA nucleotide binding" evidence="9">
    <location>
        <begin position="8"/>
        <end position="186"/>
    </location>
</feature>
<keyword evidence="7 8" id="KW-0315">Glutamine amidotransferase</keyword>
<comment type="domain">
    <text evidence="8">Comprises of two domains. The C-terminal domain contains the binding site for glutamine and catalyzes the hydrolysis of this substrate to glutamate and ammonia. The N-terminal domain is anticipated to bind ATP, and cobyrinate or Ni-sirohydrochlorin, and catalyzes the ultimate synthesis of the diamide product. The ammonia produced via the glutaminase domain is probably translocated to the adjacent domain via a molecular tunnel, where it reacts with an activated intermediate.</text>
</comment>
<evidence type="ECO:0000256" key="8">
    <source>
        <dbReference type="HAMAP-Rule" id="MF_00027"/>
    </source>
</evidence>
<evidence type="ECO:0000313" key="11">
    <source>
        <dbReference type="EMBL" id="BAI60437.1"/>
    </source>
</evidence>
<evidence type="ECO:0000313" key="12">
    <source>
        <dbReference type="Proteomes" id="UP000001882"/>
    </source>
</evidence>
<dbReference type="Pfam" id="PF07685">
    <property type="entry name" value="GATase_3"/>
    <property type="match status" value="1"/>
</dbReference>
<feature type="site" description="Increases nucleophilicity of active site Cys" evidence="8">
    <location>
        <position position="440"/>
    </location>
</feature>
<dbReference type="NCBIfam" id="NF033195">
    <property type="entry name" value="F430_CfbB"/>
    <property type="match status" value="1"/>
</dbReference>
<comment type="similarity">
    <text evidence="8">Belongs to the CobB/CbiA family.</text>
</comment>
<dbReference type="InParanoid" id="D1YVG5"/>
<dbReference type="GeneID" id="8683000"/>
<evidence type="ECO:0000256" key="2">
    <source>
        <dbReference type="ARBA" id="ARBA00022573"/>
    </source>
</evidence>
<evidence type="ECO:0000256" key="5">
    <source>
        <dbReference type="ARBA" id="ARBA00022840"/>
    </source>
</evidence>
<dbReference type="HAMAP" id="MF_00027">
    <property type="entry name" value="CobB_CbiA"/>
    <property type="match status" value="1"/>
</dbReference>